<name>A0A061I6K1_CRIGR</name>
<evidence type="ECO:0000313" key="2">
    <source>
        <dbReference type="EMBL" id="ERE74005.1"/>
    </source>
</evidence>
<sequence>MLSLSRRIKALLQKDPDCVPASFLLVRRLQAVRMRNSCIVCEVFPYFWLLVKCVLLQVGKIFFYDFVEYVFCTFELGFFTFFYAYYP</sequence>
<accession>A0A061I6K1</accession>
<organism evidence="2">
    <name type="scientific">Cricetulus griseus</name>
    <name type="common">Chinese hamster</name>
    <name type="synonym">Cricetulus barabensis griseus</name>
    <dbReference type="NCBI Taxonomy" id="10029"/>
    <lineage>
        <taxon>Eukaryota</taxon>
        <taxon>Metazoa</taxon>
        <taxon>Chordata</taxon>
        <taxon>Craniata</taxon>
        <taxon>Vertebrata</taxon>
        <taxon>Euteleostomi</taxon>
        <taxon>Mammalia</taxon>
        <taxon>Eutheria</taxon>
        <taxon>Euarchontoglires</taxon>
        <taxon>Glires</taxon>
        <taxon>Rodentia</taxon>
        <taxon>Myomorpha</taxon>
        <taxon>Muroidea</taxon>
        <taxon>Cricetidae</taxon>
        <taxon>Cricetinae</taxon>
        <taxon>Cricetulus</taxon>
    </lineage>
</organism>
<keyword evidence="1" id="KW-0812">Transmembrane</keyword>
<evidence type="ECO:0000256" key="1">
    <source>
        <dbReference type="SAM" id="Phobius"/>
    </source>
</evidence>
<feature type="transmembrane region" description="Helical" evidence="1">
    <location>
        <begin position="37"/>
        <end position="60"/>
    </location>
</feature>
<keyword evidence="1" id="KW-1133">Transmembrane helix</keyword>
<feature type="transmembrane region" description="Helical" evidence="1">
    <location>
        <begin position="66"/>
        <end position="86"/>
    </location>
</feature>
<keyword evidence="1" id="KW-0472">Membrane</keyword>
<protein>
    <submittedName>
        <fullName evidence="2">Uncharacterized protein</fullName>
    </submittedName>
</protein>
<dbReference type="Proteomes" id="UP000030759">
    <property type="component" value="Unassembled WGS sequence"/>
</dbReference>
<proteinExistence type="predicted"/>
<dbReference type="EMBL" id="KE676306">
    <property type="protein sequence ID" value="ERE74005.1"/>
    <property type="molecule type" value="Genomic_DNA"/>
</dbReference>
<reference evidence="2" key="1">
    <citation type="submission" date="2013-03" db="EMBL/GenBank/DDBJ databases">
        <title>Chinese hamster genome sequenced from sorted chromosomes.</title>
        <authorList>
            <person name="Brinkrolf K."/>
            <person name="Rupp O."/>
            <person name="Laux H."/>
            <person name="Kollin F."/>
            <person name="Ernst W."/>
            <person name="Linke B."/>
            <person name="Kofler R."/>
            <person name="Romand S."/>
            <person name="Hesse F."/>
            <person name="Budach W.E."/>
            <person name="Galosy S."/>
            <person name="Muller D."/>
            <person name="Noll T."/>
            <person name="Wienberg J."/>
            <person name="Jostock T."/>
            <person name="Leonard M."/>
            <person name="Grillari J."/>
            <person name="Tauch A."/>
            <person name="Goesmann A."/>
            <person name="Helk B."/>
            <person name="Mott J.E."/>
            <person name="Puehler A."/>
            <person name="Borth N."/>
        </authorList>
    </citation>
    <scope>NUCLEOTIDE SEQUENCE</scope>
    <source>
        <strain evidence="2">17A/GY</strain>
    </source>
</reference>
<gene>
    <name evidence="2" type="ORF">H671_5g13761</name>
</gene>
<dbReference type="AlphaFoldDB" id="A0A061I6K1"/>